<evidence type="ECO:0000313" key="1">
    <source>
        <dbReference type="EMBL" id="KER33958.1"/>
    </source>
</evidence>
<dbReference type="EMBL" id="KL596621">
    <property type="protein sequence ID" value="KER33958.1"/>
    <property type="molecule type" value="Genomic_DNA"/>
</dbReference>
<sequence>MDDHDAHQTRLVADHRDASFVQIVQLPHANSGANRQLMLQNGVRRRKYFRQHVGLLSDLNAETGAATPIGARRALIAAITEARYSSNVRRFGNL</sequence>
<dbReference type="GeneID" id="20314578"/>
<proteinExistence type="predicted"/>
<dbReference type="KEGG" id="ovi:T265_00390"/>
<protein>
    <submittedName>
        <fullName evidence="1">Uncharacterized protein</fullName>
    </submittedName>
</protein>
<dbReference type="CTD" id="20314578"/>
<name>A0A075A2L5_OPIVI</name>
<evidence type="ECO:0000313" key="2">
    <source>
        <dbReference type="Proteomes" id="UP000054324"/>
    </source>
</evidence>
<gene>
    <name evidence="1" type="ORF">T265_00390</name>
</gene>
<organism evidence="1 2">
    <name type="scientific">Opisthorchis viverrini</name>
    <name type="common">Southeast Asian liver fluke</name>
    <dbReference type="NCBI Taxonomy" id="6198"/>
    <lineage>
        <taxon>Eukaryota</taxon>
        <taxon>Metazoa</taxon>
        <taxon>Spiralia</taxon>
        <taxon>Lophotrochozoa</taxon>
        <taxon>Platyhelminthes</taxon>
        <taxon>Trematoda</taxon>
        <taxon>Digenea</taxon>
        <taxon>Opisthorchiida</taxon>
        <taxon>Opisthorchiata</taxon>
        <taxon>Opisthorchiidae</taxon>
        <taxon>Opisthorchis</taxon>
    </lineage>
</organism>
<keyword evidence="2" id="KW-1185">Reference proteome</keyword>
<reference evidence="1 2" key="1">
    <citation type="submission" date="2013-11" db="EMBL/GenBank/DDBJ databases">
        <title>Opisthorchis viverrini - life in the bile duct.</title>
        <authorList>
            <person name="Young N.D."/>
            <person name="Nagarajan N."/>
            <person name="Lin S.J."/>
            <person name="Korhonen P.K."/>
            <person name="Jex A.R."/>
            <person name="Hall R.S."/>
            <person name="Safavi-Hemami H."/>
            <person name="Kaewkong W."/>
            <person name="Bertrand D."/>
            <person name="Gao S."/>
            <person name="Seet Q."/>
            <person name="Wongkham S."/>
            <person name="Teh B.T."/>
            <person name="Wongkham C."/>
            <person name="Intapan P.M."/>
            <person name="Maleewong W."/>
            <person name="Yang X."/>
            <person name="Hu M."/>
            <person name="Wang Z."/>
            <person name="Hofmann A."/>
            <person name="Sternberg P.W."/>
            <person name="Tan P."/>
            <person name="Wang J."/>
            <person name="Gasser R.B."/>
        </authorList>
    </citation>
    <scope>NUCLEOTIDE SEQUENCE [LARGE SCALE GENOMIC DNA]</scope>
</reference>
<dbReference type="RefSeq" id="XP_009162399.1">
    <property type="nucleotide sequence ID" value="XM_009164135.1"/>
</dbReference>
<accession>A0A075A2L5</accession>
<dbReference type="Proteomes" id="UP000054324">
    <property type="component" value="Unassembled WGS sequence"/>
</dbReference>
<dbReference type="AlphaFoldDB" id="A0A075A2L5"/>